<dbReference type="EC" id="2.8.1.4" evidence="13 18"/>
<dbReference type="InterPro" id="IPR054173">
    <property type="entry name" value="ThiI_fer"/>
</dbReference>
<dbReference type="InterPro" id="IPR014729">
    <property type="entry name" value="Rossmann-like_a/b/a_fold"/>
</dbReference>
<dbReference type="InterPro" id="IPR020536">
    <property type="entry name" value="ThiI_AANH"/>
</dbReference>
<protein>
    <recommendedName>
        <fullName evidence="14 18">Probable tRNA sulfurtransferase</fullName>
        <ecNumber evidence="13 18">2.8.1.4</ecNumber>
    </recommendedName>
    <alternativeName>
        <fullName evidence="15 18">Sulfur carrier protein ThiS sulfurtransferase</fullName>
    </alternativeName>
    <alternativeName>
        <fullName evidence="16 18">Thiamine biosynthesis protein ThiI</fullName>
    </alternativeName>
    <alternativeName>
        <fullName evidence="17 18">tRNA 4-thiouridine synthase</fullName>
    </alternativeName>
</protein>
<sequence length="384" mass="43875">MKYDKILIRYGELVLKKKNRKTFINTLTNNITHIVGEKPEVEFDRMYLTYSEQNMKNLDYVFGISSYSPVAVVENNIEEFQKKILEMIDPKAQTFKIQARRNYKKFEFTSDQLNHTLGGFVLKNTKLKVDVHNPDQIFYIEVRHNHAYIFSNYKQGLGGLPVGVSGKVLHLISGGFDSPVAAFNMMKRGLKVDFLTFITPPQTDQRTIDKISTVVKILNRYQVNSNLLIADYSFLMNYIAMVSKESYKITLMRRSFYRIAEMIASKYGQLAISNGDNLGQVASQTLESLSTIGAATNMQILRPLLTFDKNEIINVAKKIKTHDVSIIQANETCELFAPKEPVTKPTIAEATRLEEELSLIPQLEKELLEGKIEVVKFGKKDFLD</sequence>
<evidence type="ECO:0000256" key="15">
    <source>
        <dbReference type="ARBA" id="ARBA00075337"/>
    </source>
</evidence>
<keyword evidence="2 18" id="KW-0963">Cytoplasm</keyword>
<dbReference type="EMBL" id="LR215032">
    <property type="protein sequence ID" value="VEU73123.1"/>
    <property type="molecule type" value="Genomic_DNA"/>
</dbReference>
<dbReference type="FunFam" id="3.40.50.620:FF:000053">
    <property type="entry name" value="Probable tRNA sulfurtransferase"/>
    <property type="match status" value="1"/>
</dbReference>
<evidence type="ECO:0000259" key="19">
    <source>
        <dbReference type="PROSITE" id="PS51165"/>
    </source>
</evidence>
<dbReference type="AlphaFoldDB" id="A0A449B059"/>
<comment type="pathway">
    <text evidence="18">Cofactor biosynthesis; thiamine diphosphate biosynthesis.</text>
</comment>
<feature type="domain" description="THUMP" evidence="19">
    <location>
        <begin position="52"/>
        <end position="153"/>
    </location>
</feature>
<evidence type="ECO:0000256" key="12">
    <source>
        <dbReference type="ARBA" id="ARBA00061472"/>
    </source>
</evidence>
<dbReference type="PROSITE" id="PS51165">
    <property type="entry name" value="THUMP"/>
    <property type="match status" value="1"/>
</dbReference>
<dbReference type="PANTHER" id="PTHR43209:SF1">
    <property type="entry name" value="TRNA SULFURTRANSFERASE"/>
    <property type="match status" value="1"/>
</dbReference>
<evidence type="ECO:0000256" key="6">
    <source>
        <dbReference type="ARBA" id="ARBA00022840"/>
    </source>
</evidence>
<comment type="catalytic activity">
    <reaction evidence="9 18">
        <text>[ThiI sulfur-carrier protein]-S-sulfanyl-L-cysteine + a uridine in tRNA + 2 reduced [2Fe-2S]-[ferredoxin] + ATP + H(+) = [ThiI sulfur-carrier protein]-L-cysteine + a 4-thiouridine in tRNA + 2 oxidized [2Fe-2S]-[ferredoxin] + AMP + diphosphate</text>
        <dbReference type="Rhea" id="RHEA:24176"/>
        <dbReference type="Rhea" id="RHEA-COMP:10000"/>
        <dbReference type="Rhea" id="RHEA-COMP:10001"/>
        <dbReference type="Rhea" id="RHEA-COMP:13337"/>
        <dbReference type="Rhea" id="RHEA-COMP:13338"/>
        <dbReference type="Rhea" id="RHEA-COMP:13339"/>
        <dbReference type="Rhea" id="RHEA-COMP:13340"/>
        <dbReference type="ChEBI" id="CHEBI:15378"/>
        <dbReference type="ChEBI" id="CHEBI:29950"/>
        <dbReference type="ChEBI" id="CHEBI:30616"/>
        <dbReference type="ChEBI" id="CHEBI:33019"/>
        <dbReference type="ChEBI" id="CHEBI:33737"/>
        <dbReference type="ChEBI" id="CHEBI:33738"/>
        <dbReference type="ChEBI" id="CHEBI:61963"/>
        <dbReference type="ChEBI" id="CHEBI:65315"/>
        <dbReference type="ChEBI" id="CHEBI:136798"/>
        <dbReference type="ChEBI" id="CHEBI:456215"/>
        <dbReference type="EC" id="2.8.1.4"/>
    </reaction>
</comment>
<comment type="similarity">
    <text evidence="12 18">Belongs to the ThiI family.</text>
</comment>
<dbReference type="InterPro" id="IPR049962">
    <property type="entry name" value="THUMP_ThiI"/>
</dbReference>
<keyword evidence="6 18" id="KW-0067">ATP-binding</keyword>
<dbReference type="NCBIfam" id="TIGR00342">
    <property type="entry name" value="tRNA uracil 4-sulfurtransferase ThiI"/>
    <property type="match status" value="1"/>
</dbReference>
<dbReference type="CDD" id="cd11716">
    <property type="entry name" value="THUMP_ThiI"/>
    <property type="match status" value="1"/>
</dbReference>
<keyword evidence="5 18" id="KW-0547">Nucleotide-binding</keyword>
<dbReference type="SUPFAM" id="SSF52402">
    <property type="entry name" value="Adenine nucleotide alpha hydrolases-like"/>
    <property type="match status" value="1"/>
</dbReference>
<evidence type="ECO:0000256" key="11">
    <source>
        <dbReference type="ARBA" id="ARBA00058382"/>
    </source>
</evidence>
<dbReference type="GO" id="GO:0009229">
    <property type="term" value="P:thiamine diphosphate biosynthetic process"/>
    <property type="evidence" value="ECO:0007669"/>
    <property type="project" value="UniProtKB-UniRule"/>
</dbReference>
<dbReference type="SMART" id="SM00981">
    <property type="entry name" value="THUMP"/>
    <property type="match status" value="1"/>
</dbReference>
<dbReference type="GO" id="GO:0009228">
    <property type="term" value="P:thiamine biosynthetic process"/>
    <property type="evidence" value="ECO:0007669"/>
    <property type="project" value="UniProtKB-KW"/>
</dbReference>
<evidence type="ECO:0000256" key="9">
    <source>
        <dbReference type="ARBA" id="ARBA00050570"/>
    </source>
</evidence>
<gene>
    <name evidence="20" type="primary">MCYN0240</name>
    <name evidence="18" type="synonym">thiI</name>
    <name evidence="20" type="ORF">NCTC10186_00611</name>
</gene>
<organism evidence="20 21">
    <name type="scientific">Mycoplasmopsis gallopavonis</name>
    <dbReference type="NCBI Taxonomy" id="76629"/>
    <lineage>
        <taxon>Bacteria</taxon>
        <taxon>Bacillati</taxon>
        <taxon>Mycoplasmatota</taxon>
        <taxon>Mycoplasmoidales</taxon>
        <taxon>Metamycoplasmataceae</taxon>
        <taxon>Mycoplasmopsis</taxon>
    </lineage>
</organism>
<evidence type="ECO:0000256" key="5">
    <source>
        <dbReference type="ARBA" id="ARBA00022741"/>
    </source>
</evidence>
<evidence type="ECO:0000256" key="17">
    <source>
        <dbReference type="ARBA" id="ARBA00080570"/>
    </source>
</evidence>
<feature type="binding site" evidence="18">
    <location>
        <position position="275"/>
    </location>
    <ligand>
        <name>ATP</name>
        <dbReference type="ChEBI" id="CHEBI:30616"/>
    </ligand>
</feature>
<keyword evidence="7 18" id="KW-0694">RNA-binding</keyword>
<dbReference type="GO" id="GO:0140741">
    <property type="term" value="F:tRNA-uracil-4 sulfurtransferase activity"/>
    <property type="evidence" value="ECO:0007669"/>
    <property type="project" value="UniProtKB-EC"/>
</dbReference>
<feature type="binding site" evidence="18">
    <location>
        <begin position="171"/>
        <end position="172"/>
    </location>
    <ligand>
        <name>ATP</name>
        <dbReference type="ChEBI" id="CHEBI:30616"/>
    </ligand>
</feature>
<evidence type="ECO:0000256" key="16">
    <source>
        <dbReference type="ARBA" id="ARBA00077849"/>
    </source>
</evidence>
<dbReference type="CDD" id="cd01712">
    <property type="entry name" value="PPase_ThiI"/>
    <property type="match status" value="1"/>
</dbReference>
<evidence type="ECO:0000256" key="2">
    <source>
        <dbReference type="ARBA" id="ARBA00022490"/>
    </source>
</evidence>
<dbReference type="InterPro" id="IPR050102">
    <property type="entry name" value="tRNA_sulfurtransferase_ThiI"/>
</dbReference>
<dbReference type="PANTHER" id="PTHR43209">
    <property type="entry name" value="TRNA SULFURTRANSFERASE"/>
    <property type="match status" value="1"/>
</dbReference>
<dbReference type="GO" id="GO:0000049">
    <property type="term" value="F:tRNA binding"/>
    <property type="evidence" value="ECO:0007669"/>
    <property type="project" value="UniProtKB-UniRule"/>
</dbReference>
<keyword evidence="3 18" id="KW-0820">tRNA-binding</keyword>
<evidence type="ECO:0000256" key="10">
    <source>
        <dbReference type="ARBA" id="ARBA00052330"/>
    </source>
</evidence>
<proteinExistence type="inferred from homology"/>
<geneLocation type="plasmid" evidence="20 21">
    <name>2</name>
</geneLocation>
<dbReference type="KEGG" id="mgal:NCTC10186_00611"/>
<dbReference type="InterPro" id="IPR049961">
    <property type="entry name" value="ThiI_N"/>
</dbReference>
<evidence type="ECO:0000256" key="8">
    <source>
        <dbReference type="ARBA" id="ARBA00022977"/>
    </source>
</evidence>
<dbReference type="HAMAP" id="MF_00021">
    <property type="entry name" value="ThiI"/>
    <property type="match status" value="1"/>
</dbReference>
<keyword evidence="20" id="KW-0614">Plasmid</keyword>
<keyword evidence="8 18" id="KW-0784">Thiamine biosynthesis</keyword>
<dbReference type="OrthoDB" id="9773948at2"/>
<dbReference type="InterPro" id="IPR004114">
    <property type="entry name" value="THUMP_dom"/>
</dbReference>
<dbReference type="SUPFAM" id="SSF143437">
    <property type="entry name" value="THUMP domain-like"/>
    <property type="match status" value="1"/>
</dbReference>
<keyword evidence="21" id="KW-1185">Reference proteome</keyword>
<dbReference type="GO" id="GO:0052837">
    <property type="term" value="P:thiazole biosynthetic process"/>
    <property type="evidence" value="ECO:0007669"/>
    <property type="project" value="TreeGrafter"/>
</dbReference>
<evidence type="ECO:0000256" key="3">
    <source>
        <dbReference type="ARBA" id="ARBA00022555"/>
    </source>
</evidence>
<evidence type="ECO:0000256" key="13">
    <source>
        <dbReference type="ARBA" id="ARBA00066827"/>
    </source>
</evidence>
<keyword evidence="4 18" id="KW-0808">Transferase</keyword>
<dbReference type="GO" id="GO:0005829">
    <property type="term" value="C:cytosol"/>
    <property type="evidence" value="ECO:0007669"/>
    <property type="project" value="TreeGrafter"/>
</dbReference>
<dbReference type="GO" id="GO:0004810">
    <property type="term" value="F:CCA tRNA nucleotidyltransferase activity"/>
    <property type="evidence" value="ECO:0007669"/>
    <property type="project" value="InterPro"/>
</dbReference>
<dbReference type="Pfam" id="PF22025">
    <property type="entry name" value="ThiI_fer"/>
    <property type="match status" value="1"/>
</dbReference>
<feature type="binding site" evidence="18">
    <location>
        <begin position="196"/>
        <end position="197"/>
    </location>
    <ligand>
        <name>ATP</name>
        <dbReference type="ChEBI" id="CHEBI:30616"/>
    </ligand>
</feature>
<comment type="subcellular location">
    <subcellularLocation>
        <location evidence="1 18">Cytoplasm</location>
    </subcellularLocation>
</comment>
<dbReference type="Gene3D" id="3.40.50.620">
    <property type="entry name" value="HUPs"/>
    <property type="match status" value="1"/>
</dbReference>
<evidence type="ECO:0000256" key="18">
    <source>
        <dbReference type="HAMAP-Rule" id="MF_00021"/>
    </source>
</evidence>
<evidence type="ECO:0000313" key="20">
    <source>
        <dbReference type="EMBL" id="VEU73123.1"/>
    </source>
</evidence>
<evidence type="ECO:0000256" key="4">
    <source>
        <dbReference type="ARBA" id="ARBA00022679"/>
    </source>
</evidence>
<feature type="binding site" evidence="18">
    <location>
        <position position="284"/>
    </location>
    <ligand>
        <name>ATP</name>
        <dbReference type="ChEBI" id="CHEBI:30616"/>
    </ligand>
</feature>
<evidence type="ECO:0000256" key="7">
    <source>
        <dbReference type="ARBA" id="ARBA00022884"/>
    </source>
</evidence>
<dbReference type="InterPro" id="IPR003720">
    <property type="entry name" value="tRNA_STrfase"/>
</dbReference>
<name>A0A449B059_9BACT</name>
<dbReference type="RefSeq" id="WP_119572294.1">
    <property type="nucleotide sequence ID" value="NZ_LR215032.1"/>
</dbReference>
<evidence type="ECO:0000256" key="14">
    <source>
        <dbReference type="ARBA" id="ARBA00071867"/>
    </source>
</evidence>
<comment type="catalytic activity">
    <reaction evidence="10 18">
        <text>[ThiS sulfur-carrier protein]-C-terminal Gly-Gly-AMP + S-sulfanyl-L-cysteinyl-[cysteine desulfurase] + AH2 = [ThiS sulfur-carrier protein]-C-terminal-Gly-aminoethanethioate + L-cysteinyl-[cysteine desulfurase] + A + AMP + 2 H(+)</text>
        <dbReference type="Rhea" id="RHEA:43340"/>
        <dbReference type="Rhea" id="RHEA-COMP:12157"/>
        <dbReference type="Rhea" id="RHEA-COMP:12158"/>
        <dbReference type="Rhea" id="RHEA-COMP:12910"/>
        <dbReference type="Rhea" id="RHEA-COMP:19908"/>
        <dbReference type="ChEBI" id="CHEBI:13193"/>
        <dbReference type="ChEBI" id="CHEBI:15378"/>
        <dbReference type="ChEBI" id="CHEBI:17499"/>
        <dbReference type="ChEBI" id="CHEBI:29950"/>
        <dbReference type="ChEBI" id="CHEBI:61963"/>
        <dbReference type="ChEBI" id="CHEBI:90618"/>
        <dbReference type="ChEBI" id="CHEBI:232372"/>
        <dbReference type="ChEBI" id="CHEBI:456215"/>
    </reaction>
</comment>
<evidence type="ECO:0000313" key="21">
    <source>
        <dbReference type="Proteomes" id="UP000289862"/>
    </source>
</evidence>
<comment type="function">
    <text evidence="11 18">Catalyzes the ATP-dependent transfer of a sulfur to tRNA to produce 4-thiouridine in position 8 of tRNAs, which functions as a near-UV photosensor. Also catalyzes the transfer of sulfur to the sulfur carrier protein ThiS, forming ThiS-thiocarboxylate. This is a step in the synthesis of thiazole, in the thiamine biosynthesis pathway. The sulfur is donated as persulfide by IscS.</text>
</comment>
<dbReference type="GO" id="GO:0002937">
    <property type="term" value="P:tRNA 4-thiouridine biosynthesis"/>
    <property type="evidence" value="ECO:0007669"/>
    <property type="project" value="TreeGrafter"/>
</dbReference>
<dbReference type="Pfam" id="PF02926">
    <property type="entry name" value="THUMP"/>
    <property type="match status" value="1"/>
</dbReference>
<reference evidence="20 21" key="1">
    <citation type="submission" date="2019-01" db="EMBL/GenBank/DDBJ databases">
        <authorList>
            <consortium name="Pathogen Informatics"/>
        </authorList>
    </citation>
    <scope>NUCLEOTIDE SEQUENCE [LARGE SCALE GENOMIC DNA]</scope>
    <source>
        <strain evidence="20 21">NCTC10186</strain>
        <plasmid evidence="21">2</plasmid>
    </source>
</reference>
<evidence type="ECO:0000256" key="1">
    <source>
        <dbReference type="ARBA" id="ARBA00004496"/>
    </source>
</evidence>
<dbReference type="Proteomes" id="UP000289862">
    <property type="component" value="Plasmid 2"/>
</dbReference>
<dbReference type="GO" id="GO:0005524">
    <property type="term" value="F:ATP binding"/>
    <property type="evidence" value="ECO:0007669"/>
    <property type="project" value="UniProtKB-UniRule"/>
</dbReference>
<feature type="binding site" evidence="18">
    <location>
        <position position="253"/>
    </location>
    <ligand>
        <name>ATP</name>
        <dbReference type="ChEBI" id="CHEBI:30616"/>
    </ligand>
</feature>
<dbReference type="UniPathway" id="UPA00060"/>
<dbReference type="Pfam" id="PF02568">
    <property type="entry name" value="ThiI"/>
    <property type="match status" value="1"/>
</dbReference>
<accession>A0A449B059</accession>
<dbReference type="Gene3D" id="3.30.2130.30">
    <property type="match status" value="1"/>
</dbReference>